<comment type="similarity">
    <text evidence="1">Belongs to the dynein light chain Tctex-type family.</text>
</comment>
<dbReference type="GO" id="GO:0005868">
    <property type="term" value="C:cytoplasmic dynein complex"/>
    <property type="evidence" value="ECO:0007669"/>
    <property type="project" value="TreeGrafter"/>
</dbReference>
<dbReference type="GO" id="GO:0005737">
    <property type="term" value="C:cytoplasm"/>
    <property type="evidence" value="ECO:0007669"/>
    <property type="project" value="TreeGrafter"/>
</dbReference>
<evidence type="ECO:0000313" key="4">
    <source>
        <dbReference type="EMBL" id="CAF4100407.1"/>
    </source>
</evidence>
<evidence type="ECO:0000313" key="3">
    <source>
        <dbReference type="EMBL" id="CAF1295075.1"/>
    </source>
</evidence>
<evidence type="ECO:0000256" key="2">
    <source>
        <dbReference type="SAM" id="MobiDB-lite"/>
    </source>
</evidence>
<evidence type="ECO:0000313" key="5">
    <source>
        <dbReference type="Proteomes" id="UP000682733"/>
    </source>
</evidence>
<dbReference type="Proteomes" id="UP000682733">
    <property type="component" value="Unassembled WGS sequence"/>
</dbReference>
<dbReference type="PANTHER" id="PTHR21255">
    <property type="entry name" value="T-COMPLEX-ASSOCIATED-TESTIS-EXPRESSED 1/ DYNEIN LIGHT CHAIN"/>
    <property type="match status" value="1"/>
</dbReference>
<sequence length="209" mass="24863">MMTVEGVSGRFENHRDSLPRILNHRDSLPRKNSTHRDSLYGNLTQRDSLPRNSTQRDSLPRNSTHRLSLGRNRRQSSMNSIPRNLDRRFIRYENTFRMEPDDDRRIEIANVKRIGNLVVESAIKDYQYDPNNAKLFTSRLSEQLRYHMKQLPSNRFKYVIHVCMGQKQNQDLRVTSRCLWDLKCDRHVTIVKETKDCYLTVTIFCIYSE</sequence>
<dbReference type="Proteomes" id="UP000677228">
    <property type="component" value="Unassembled WGS sequence"/>
</dbReference>
<comment type="caution">
    <text evidence="4">The sequence shown here is derived from an EMBL/GenBank/DDBJ whole genome shotgun (WGS) entry which is preliminary data.</text>
</comment>
<evidence type="ECO:0000256" key="1">
    <source>
        <dbReference type="ARBA" id="ARBA00005361"/>
    </source>
</evidence>
<dbReference type="InterPro" id="IPR005334">
    <property type="entry name" value="Tctex-1-like"/>
</dbReference>
<feature type="compositionally biased region" description="Basic and acidic residues" evidence="2">
    <location>
        <begin position="22"/>
        <end position="38"/>
    </location>
</feature>
<feature type="region of interest" description="Disordered" evidence="2">
    <location>
        <begin position="22"/>
        <end position="82"/>
    </location>
</feature>
<dbReference type="PANTHER" id="PTHR21255:SF7">
    <property type="entry name" value="DYNEIN LIGHT CHAIN TCTEX-TYPE PROTEIN 2B"/>
    <property type="match status" value="1"/>
</dbReference>
<dbReference type="GO" id="GO:0007018">
    <property type="term" value="P:microtubule-based movement"/>
    <property type="evidence" value="ECO:0007669"/>
    <property type="project" value="TreeGrafter"/>
</dbReference>
<proteinExistence type="inferred from homology"/>
<evidence type="ECO:0008006" key="6">
    <source>
        <dbReference type="Google" id="ProtNLM"/>
    </source>
</evidence>
<dbReference type="Pfam" id="PF03645">
    <property type="entry name" value="Tctex-1"/>
    <property type="match status" value="1"/>
</dbReference>
<dbReference type="GO" id="GO:0045505">
    <property type="term" value="F:dynein intermediate chain binding"/>
    <property type="evidence" value="ECO:0007669"/>
    <property type="project" value="TreeGrafter"/>
</dbReference>
<dbReference type="InterPro" id="IPR038586">
    <property type="entry name" value="Tctex-1-like_sf"/>
</dbReference>
<dbReference type="AlphaFoldDB" id="A0A8S2QEH0"/>
<organism evidence="4 5">
    <name type="scientific">Didymodactylos carnosus</name>
    <dbReference type="NCBI Taxonomy" id="1234261"/>
    <lineage>
        <taxon>Eukaryota</taxon>
        <taxon>Metazoa</taxon>
        <taxon>Spiralia</taxon>
        <taxon>Gnathifera</taxon>
        <taxon>Rotifera</taxon>
        <taxon>Eurotatoria</taxon>
        <taxon>Bdelloidea</taxon>
        <taxon>Philodinida</taxon>
        <taxon>Philodinidae</taxon>
        <taxon>Didymodactylos</taxon>
    </lineage>
</organism>
<accession>A0A8S2QEH0</accession>
<reference evidence="4" key="1">
    <citation type="submission" date="2021-02" db="EMBL/GenBank/DDBJ databases">
        <authorList>
            <person name="Nowell W R."/>
        </authorList>
    </citation>
    <scope>NUCLEOTIDE SEQUENCE</scope>
</reference>
<dbReference type="Gene3D" id="3.30.1140.40">
    <property type="entry name" value="Tctex-1"/>
    <property type="match status" value="1"/>
</dbReference>
<dbReference type="EMBL" id="CAJOBA010040765">
    <property type="protein sequence ID" value="CAF4100407.1"/>
    <property type="molecule type" value="Genomic_DNA"/>
</dbReference>
<protein>
    <recommendedName>
        <fullName evidence="6">Dynein light chain</fullName>
    </recommendedName>
</protein>
<name>A0A8S2QEH0_9BILA</name>
<gene>
    <name evidence="3" type="ORF">OVA965_LOCUS28280</name>
    <name evidence="4" type="ORF">TMI583_LOCUS29028</name>
</gene>
<feature type="compositionally biased region" description="Polar residues" evidence="2">
    <location>
        <begin position="41"/>
        <end position="66"/>
    </location>
</feature>
<dbReference type="EMBL" id="CAJNOK010019194">
    <property type="protein sequence ID" value="CAF1295075.1"/>
    <property type="molecule type" value="Genomic_DNA"/>
</dbReference>